<dbReference type="InterPro" id="IPR043561">
    <property type="entry name" value="LHW-like"/>
</dbReference>
<evidence type="ECO:0000259" key="3">
    <source>
        <dbReference type="Pfam" id="PF14215"/>
    </source>
</evidence>
<proteinExistence type="predicted"/>
<evidence type="ECO:0000256" key="2">
    <source>
        <dbReference type="ARBA" id="ARBA00023163"/>
    </source>
</evidence>
<dbReference type="OrthoDB" id="778365at2759"/>
<accession>A0A1S3TFX9</accession>
<keyword evidence="4" id="KW-1185">Reference proteome</keyword>
<keyword evidence="2" id="KW-0804">Transcription</keyword>
<dbReference type="PANTHER" id="PTHR46196:SF1">
    <property type="entry name" value="TRANSCRIPTION FACTOR EMB1444-RELATED"/>
    <property type="match status" value="1"/>
</dbReference>
<name>A0A1S3TFX9_VIGRR</name>
<dbReference type="PANTHER" id="PTHR46196">
    <property type="entry name" value="TRANSCRIPTION FACTOR BHLH155-LIKE ISOFORM X1-RELATED"/>
    <property type="match status" value="1"/>
</dbReference>
<dbReference type="GeneID" id="106755097"/>
<keyword evidence="1" id="KW-0805">Transcription regulation</keyword>
<protein>
    <submittedName>
        <fullName evidence="5">Transcription factor bHLH155-like</fullName>
    </submittedName>
</protein>
<dbReference type="STRING" id="3916.A0A1S3TFX9"/>
<dbReference type="InterPro" id="IPR025610">
    <property type="entry name" value="MYC/MYB_N"/>
</dbReference>
<dbReference type="Pfam" id="PF14215">
    <property type="entry name" value="bHLH-MYC_N"/>
    <property type="match status" value="1"/>
</dbReference>
<evidence type="ECO:0000313" key="4">
    <source>
        <dbReference type="Proteomes" id="UP000087766"/>
    </source>
</evidence>
<evidence type="ECO:0000256" key="1">
    <source>
        <dbReference type="ARBA" id="ARBA00023015"/>
    </source>
</evidence>
<dbReference type="GO" id="GO:0003700">
    <property type="term" value="F:DNA-binding transcription factor activity"/>
    <property type="evidence" value="ECO:0007669"/>
    <property type="project" value="InterPro"/>
</dbReference>
<dbReference type="Proteomes" id="UP000087766">
    <property type="component" value="Unplaced"/>
</dbReference>
<feature type="domain" description="Transcription factor MYC/MYB N-terminal" evidence="3">
    <location>
        <begin position="5"/>
        <end position="104"/>
    </location>
</feature>
<sequence>MGSNLHRLLRSFCLGTDWKYAIFWKLKHRARMILTWEDAYYDNPNICDSSGNESCQNTWEQIGSADFSHDPLELAVAKMSYHVYSLGEGIVGHVAVASHLLLLYNLDQWMPTD</sequence>
<organism evidence="4 5">
    <name type="scientific">Vigna radiata var. radiata</name>
    <name type="common">Mung bean</name>
    <name type="synonym">Phaseolus aureus</name>
    <dbReference type="NCBI Taxonomy" id="3916"/>
    <lineage>
        <taxon>Eukaryota</taxon>
        <taxon>Viridiplantae</taxon>
        <taxon>Streptophyta</taxon>
        <taxon>Embryophyta</taxon>
        <taxon>Tracheophyta</taxon>
        <taxon>Spermatophyta</taxon>
        <taxon>Magnoliopsida</taxon>
        <taxon>eudicotyledons</taxon>
        <taxon>Gunneridae</taxon>
        <taxon>Pentapetalae</taxon>
        <taxon>rosids</taxon>
        <taxon>fabids</taxon>
        <taxon>Fabales</taxon>
        <taxon>Fabaceae</taxon>
        <taxon>Papilionoideae</taxon>
        <taxon>50 kb inversion clade</taxon>
        <taxon>NPAAA clade</taxon>
        <taxon>indigoferoid/millettioid clade</taxon>
        <taxon>Phaseoleae</taxon>
        <taxon>Vigna</taxon>
    </lineage>
</organism>
<gene>
    <name evidence="5" type="primary">LOC106755097</name>
</gene>
<reference evidence="5" key="1">
    <citation type="submission" date="2025-08" db="UniProtKB">
        <authorList>
            <consortium name="RefSeq"/>
        </authorList>
    </citation>
    <scope>IDENTIFICATION</scope>
    <source>
        <tissue evidence="5">Leaf</tissue>
    </source>
</reference>
<evidence type="ECO:0000313" key="5">
    <source>
        <dbReference type="RefSeq" id="XP_014492681.1"/>
    </source>
</evidence>
<dbReference type="KEGG" id="vra:106755097"/>
<dbReference type="AlphaFoldDB" id="A0A1S3TFX9"/>
<dbReference type="RefSeq" id="XP_014492681.1">
    <property type="nucleotide sequence ID" value="XM_014637195.2"/>
</dbReference>